<name>A0A853IXE9_9BURK</name>
<dbReference type="SUPFAM" id="SSF89807">
    <property type="entry name" value="Dodecin-like"/>
    <property type="match status" value="1"/>
</dbReference>
<dbReference type="Pfam" id="PF07311">
    <property type="entry name" value="Dodecin"/>
    <property type="match status" value="1"/>
</dbReference>
<evidence type="ECO:0000313" key="1">
    <source>
        <dbReference type="EMBL" id="NZA02270.1"/>
    </source>
</evidence>
<dbReference type="InterPro" id="IPR025543">
    <property type="entry name" value="Dodecin-like"/>
</dbReference>
<dbReference type="PANTHER" id="PTHR39324">
    <property type="entry name" value="CALCIUM DODECIN"/>
    <property type="match status" value="1"/>
</dbReference>
<reference evidence="1 2" key="1">
    <citation type="submission" date="2020-07" db="EMBL/GenBank/DDBJ databases">
        <authorList>
            <person name="Maaloum M."/>
        </authorList>
    </citation>
    <scope>NUCLEOTIDE SEQUENCE [LARGE SCALE GENOMIC DNA]</scope>
    <source>
        <strain evidence="1 2">GCS-AN-3</strain>
    </source>
</reference>
<dbReference type="InterPro" id="IPR009923">
    <property type="entry name" value="Dodecin"/>
</dbReference>
<proteinExistence type="predicted"/>
<dbReference type="Gene3D" id="3.30.1660.10">
    <property type="entry name" value="Flavin-binding protein dodecin"/>
    <property type="match status" value="1"/>
</dbReference>
<dbReference type="EMBL" id="JACCKX010000001">
    <property type="protein sequence ID" value="NZA02270.1"/>
    <property type="molecule type" value="Genomic_DNA"/>
</dbReference>
<dbReference type="AlphaFoldDB" id="A0A853IXE9"/>
<protein>
    <submittedName>
        <fullName evidence="1">Dodecin family protein</fullName>
    </submittedName>
</protein>
<evidence type="ECO:0000313" key="2">
    <source>
        <dbReference type="Proteomes" id="UP000589716"/>
    </source>
</evidence>
<dbReference type="RefSeq" id="WP_180550617.1">
    <property type="nucleotide sequence ID" value="NZ_DAIPTI010000110.1"/>
</dbReference>
<dbReference type="InterPro" id="IPR036694">
    <property type="entry name" value="Dodecin-like_sf"/>
</dbReference>
<keyword evidence="2" id="KW-1185">Reference proteome</keyword>
<accession>A0A853IXE9</accession>
<dbReference type="NCBIfam" id="NF043052">
    <property type="entry name" value="DodecBact"/>
    <property type="match status" value="1"/>
</dbReference>
<dbReference type="PANTHER" id="PTHR39324:SF1">
    <property type="entry name" value="CALCIUM DODECIN"/>
    <property type="match status" value="1"/>
</dbReference>
<dbReference type="InterPro" id="IPR050049">
    <property type="entry name" value="Dodecin_bact"/>
</dbReference>
<organism evidence="1 2">
    <name type="scientific">Ottowia beijingensis</name>
    <dbReference type="NCBI Taxonomy" id="1207057"/>
    <lineage>
        <taxon>Bacteria</taxon>
        <taxon>Pseudomonadati</taxon>
        <taxon>Pseudomonadota</taxon>
        <taxon>Betaproteobacteria</taxon>
        <taxon>Burkholderiales</taxon>
        <taxon>Comamonadaceae</taxon>
        <taxon>Ottowia</taxon>
    </lineage>
</organism>
<dbReference type="Proteomes" id="UP000589716">
    <property type="component" value="Unassembled WGS sequence"/>
</dbReference>
<sequence length="68" mass="7731">MDDHIYKHIHLTGSSTESMEQAVRAALAKAKDSVRNINWFKVIETRGHVVDGEVGHWQVTIEVGFRLD</sequence>
<gene>
    <name evidence="1" type="ORF">H0I39_11835</name>
</gene>
<comment type="caution">
    <text evidence="1">The sequence shown here is derived from an EMBL/GenBank/DDBJ whole genome shotgun (WGS) entry which is preliminary data.</text>
</comment>